<reference evidence="5 6" key="1">
    <citation type="submission" date="2018-09" db="EMBL/GenBank/DDBJ databases">
        <title>YIM 75000 draft genome.</title>
        <authorList>
            <person name="Tang S."/>
            <person name="Feng Y."/>
        </authorList>
    </citation>
    <scope>NUCLEOTIDE SEQUENCE [LARGE SCALE GENOMIC DNA]</scope>
    <source>
        <strain evidence="5 6">YIM 75000</strain>
    </source>
</reference>
<feature type="binding site" evidence="2">
    <location>
        <begin position="98"/>
        <end position="99"/>
    </location>
    <ligand>
        <name>S-adenosyl-L-methionine</name>
        <dbReference type="ChEBI" id="CHEBI:59789"/>
    </ligand>
</feature>
<dbReference type="Gene3D" id="3.40.50.150">
    <property type="entry name" value="Vaccinia Virus protein VP39"/>
    <property type="match status" value="1"/>
</dbReference>
<protein>
    <submittedName>
        <fullName evidence="5">Methyltransferase domain-containing protein</fullName>
    </submittedName>
</protein>
<keyword evidence="2" id="KW-0949">S-adenosyl-L-methionine</keyword>
<feature type="binding site" evidence="1">
    <location>
        <position position="27"/>
    </location>
    <ligand>
        <name>Zn(2+)</name>
        <dbReference type="ChEBI" id="CHEBI:29105"/>
    </ligand>
</feature>
<evidence type="ECO:0000313" key="6">
    <source>
        <dbReference type="Proteomes" id="UP000265614"/>
    </source>
</evidence>
<feature type="domain" description="23S rRNA (guanine(745)-N(1))-methyltransferase N-terminal" evidence="4">
    <location>
        <begin position="10"/>
        <end position="45"/>
    </location>
</feature>
<dbReference type="PIRSF" id="PIRSF018249">
    <property type="entry name" value="MyrA_prd"/>
    <property type="match status" value="1"/>
</dbReference>
<gene>
    <name evidence="5" type="ORF">D5H78_11675</name>
</gene>
<dbReference type="GO" id="GO:0008168">
    <property type="term" value="F:methyltransferase activity"/>
    <property type="evidence" value="ECO:0007669"/>
    <property type="project" value="UniProtKB-KW"/>
</dbReference>
<keyword evidence="1" id="KW-0479">Metal-binding</keyword>
<feature type="binding site" evidence="1">
    <location>
        <position position="14"/>
    </location>
    <ligand>
        <name>Zn(2+)</name>
        <dbReference type="ChEBI" id="CHEBI:29105"/>
    </ligand>
</feature>
<keyword evidence="1" id="KW-0862">Zinc</keyword>
<dbReference type="Pfam" id="PF13649">
    <property type="entry name" value="Methyltransf_25"/>
    <property type="match status" value="1"/>
</dbReference>
<feature type="binding site" evidence="1">
    <location>
        <position position="31"/>
    </location>
    <ligand>
        <name>Zn(2+)</name>
        <dbReference type="ChEBI" id="CHEBI:29105"/>
    </ligand>
</feature>
<dbReference type="GO" id="GO:0032259">
    <property type="term" value="P:methylation"/>
    <property type="evidence" value="ECO:0007669"/>
    <property type="project" value="UniProtKB-KW"/>
</dbReference>
<dbReference type="InterPro" id="IPR048647">
    <property type="entry name" value="RlmA_N"/>
</dbReference>
<evidence type="ECO:0000256" key="2">
    <source>
        <dbReference type="PIRSR" id="PIRSR018249-2"/>
    </source>
</evidence>
<proteinExistence type="predicted"/>
<evidence type="ECO:0000313" key="5">
    <source>
        <dbReference type="EMBL" id="RJK95320.1"/>
    </source>
</evidence>
<feature type="domain" description="Methyltransferase" evidence="3">
    <location>
        <begin position="91"/>
        <end position="175"/>
    </location>
</feature>
<comment type="caution">
    <text evidence="5">The sequence shown here is derived from an EMBL/GenBank/DDBJ whole genome shotgun (WGS) entry which is preliminary data.</text>
</comment>
<name>A0A3A3YUZ3_9ACTN</name>
<dbReference type="SUPFAM" id="SSF53335">
    <property type="entry name" value="S-adenosyl-L-methionine-dependent methyltransferases"/>
    <property type="match status" value="1"/>
</dbReference>
<dbReference type="EMBL" id="QZEZ01000005">
    <property type="protein sequence ID" value="RJK95320.1"/>
    <property type="molecule type" value="Genomic_DNA"/>
</dbReference>
<dbReference type="InterPro" id="IPR016718">
    <property type="entry name" value="rRNA_m1G-MeTrfase_A_prd"/>
</dbReference>
<feature type="binding site" evidence="2">
    <location>
        <position position="186"/>
    </location>
    <ligand>
        <name>S-adenosyl-L-methionine</name>
        <dbReference type="ChEBI" id="CHEBI:59789"/>
    </ligand>
</feature>
<dbReference type="InterPro" id="IPR041698">
    <property type="entry name" value="Methyltransf_25"/>
</dbReference>
<feature type="binding site" evidence="1">
    <location>
        <position position="11"/>
    </location>
    <ligand>
        <name>Zn(2+)</name>
        <dbReference type="ChEBI" id="CHEBI:29105"/>
    </ligand>
</feature>
<dbReference type="GO" id="GO:0046872">
    <property type="term" value="F:metal ion binding"/>
    <property type="evidence" value="ECO:0007669"/>
    <property type="project" value="UniProtKB-KW"/>
</dbReference>
<sequence length="277" mass="27982">MLPQVVALLRCPVCVEGLAAAGPSLRCPRGHAFDVARQGYANLLPGGAATGTADTAAMVAARAELLGAGHYAAVSGALAGAAAAVDAPGAVVDVGAGTGHHLAAVLDACPARVGLALDLSKHAARRAARAHPRAGAVVADAWARLPVRDGAAAVVLDVFAPRNGAEAARVLAPGGALLVVTPTPRHLAEVRGALGMLEVGGAKEERLGRALAPHLDEEASRDVEADLDLGRDDLVRLAAMGPSAFHATPAELAARAARLPGQVRVGLSVRLSVWRRR</sequence>
<evidence type="ECO:0000256" key="1">
    <source>
        <dbReference type="PIRSR" id="PIRSR018249-1"/>
    </source>
</evidence>
<feature type="binding site" evidence="2">
    <location>
        <position position="71"/>
    </location>
    <ligand>
        <name>S-adenosyl-L-methionine</name>
        <dbReference type="ChEBI" id="CHEBI:59789"/>
    </ligand>
</feature>
<dbReference type="OrthoDB" id="108476at2"/>
<keyword evidence="6" id="KW-1185">Reference proteome</keyword>
<dbReference type="Pfam" id="PF21302">
    <property type="entry name" value="Zn_ribbon_RlmA"/>
    <property type="match status" value="1"/>
</dbReference>
<evidence type="ECO:0000259" key="3">
    <source>
        <dbReference type="Pfam" id="PF13649"/>
    </source>
</evidence>
<dbReference type="AlphaFoldDB" id="A0A3A3YUZ3"/>
<keyword evidence="5" id="KW-0489">Methyltransferase</keyword>
<organism evidence="5 6">
    <name type="scientific">Vallicoccus soli</name>
    <dbReference type="NCBI Taxonomy" id="2339232"/>
    <lineage>
        <taxon>Bacteria</taxon>
        <taxon>Bacillati</taxon>
        <taxon>Actinomycetota</taxon>
        <taxon>Actinomycetes</taxon>
        <taxon>Motilibacterales</taxon>
        <taxon>Vallicoccaceae</taxon>
        <taxon>Vallicoccus</taxon>
    </lineage>
</organism>
<keyword evidence="5" id="KW-0808">Transferase</keyword>
<dbReference type="InterPro" id="IPR029063">
    <property type="entry name" value="SAM-dependent_MTases_sf"/>
</dbReference>
<evidence type="ECO:0000259" key="4">
    <source>
        <dbReference type="Pfam" id="PF21302"/>
    </source>
</evidence>
<accession>A0A3A3YUZ3</accession>
<dbReference type="Proteomes" id="UP000265614">
    <property type="component" value="Unassembled WGS sequence"/>
</dbReference>
<dbReference type="RefSeq" id="WP_119950673.1">
    <property type="nucleotide sequence ID" value="NZ_QZEZ01000005.1"/>
</dbReference>